<evidence type="ECO:0000313" key="2">
    <source>
        <dbReference type="EMBL" id="MCX4148769.1"/>
    </source>
</evidence>
<comment type="caution">
    <text evidence="1">The sequence shown here is derived from an EMBL/GenBank/DDBJ whole genome shotgun (WGS) entry which is preliminary data.</text>
</comment>
<dbReference type="EMBL" id="JAMXWF010000023">
    <property type="protein sequence ID" value="MDQ6410587.1"/>
    <property type="molecule type" value="Genomic_DNA"/>
</dbReference>
<evidence type="ECO:0000313" key="3">
    <source>
        <dbReference type="EMBL" id="MDQ6410587.1"/>
    </source>
</evidence>
<evidence type="ECO:0000313" key="1">
    <source>
        <dbReference type="EMBL" id="KAE8755462.1"/>
    </source>
</evidence>
<dbReference type="Proteomes" id="UP000463700">
    <property type="component" value="Unassembled WGS sequence"/>
</dbReference>
<dbReference type="Proteomes" id="UP001209412">
    <property type="component" value="Unassembled WGS sequence"/>
</dbReference>
<dbReference type="EMBL" id="VOSW01000088">
    <property type="protein sequence ID" value="KAE8755462.1"/>
    <property type="molecule type" value="Genomic_DNA"/>
</dbReference>
<accession>A0A6N6W495</accession>
<organism evidence="1 4">
    <name type="scientific">Paraburkholderia madseniana</name>
    <dbReference type="NCBI Taxonomy" id="2599607"/>
    <lineage>
        <taxon>Bacteria</taxon>
        <taxon>Pseudomonadati</taxon>
        <taxon>Pseudomonadota</taxon>
        <taxon>Betaproteobacteria</taxon>
        <taxon>Burkholderiales</taxon>
        <taxon>Burkholderiaceae</taxon>
        <taxon>Paraburkholderia</taxon>
    </lineage>
</organism>
<protein>
    <submittedName>
        <fullName evidence="1">Uncharacterized protein</fullName>
    </submittedName>
</protein>
<keyword evidence="5" id="KW-1185">Reference proteome</keyword>
<evidence type="ECO:0000313" key="4">
    <source>
        <dbReference type="Proteomes" id="UP000463700"/>
    </source>
</evidence>
<proteinExistence type="predicted"/>
<gene>
    <name evidence="1" type="ORF">FSO04_34210</name>
    <name evidence="3" type="ORF">NIE36_25735</name>
    <name evidence="2" type="ORF">OSB80_25815</name>
</gene>
<dbReference type="RefSeq" id="WP_154565969.1">
    <property type="nucleotide sequence ID" value="NZ_JAMXWF010000023.1"/>
</dbReference>
<dbReference type="AlphaFoldDB" id="A0A6N6W495"/>
<dbReference type="EMBL" id="JAPKHW010000023">
    <property type="protein sequence ID" value="MCX4148769.1"/>
    <property type="molecule type" value="Genomic_DNA"/>
</dbReference>
<reference evidence="3" key="2">
    <citation type="submission" date="2022-06" db="EMBL/GenBank/DDBJ databases">
        <title>PHB producers.</title>
        <authorList>
            <person name="Besaury L."/>
        </authorList>
    </citation>
    <scope>NUCLEOTIDE SEQUENCE</scope>
    <source>
        <strain evidence="2 5">SEWS6</strain>
    </source>
</reference>
<name>A0A6N6W495_9BURK</name>
<reference evidence="1 4" key="1">
    <citation type="journal article" date="2020" name="Int. J. Syst. Evol. Microbiol.">
        <title>Paraburkholderia madseniana sp. nov., a phenolic acid-degrading bacterium isolated from acidic forest soil.</title>
        <authorList>
            <person name="Wilhelm R.C."/>
            <person name="Murphy S.J.L."/>
            <person name="Feriancek N.M."/>
            <person name="Karasz D.C."/>
            <person name="DeRito C.M."/>
            <person name="Newman J.D."/>
            <person name="Buckley D.H."/>
        </authorList>
    </citation>
    <scope>NUCLEOTIDE SEQUENCE [LARGE SCALE GENOMIC DNA]</scope>
    <source>
        <strain evidence="1 4">RP11</strain>
    </source>
</reference>
<dbReference type="Proteomes" id="UP001242288">
    <property type="component" value="Unassembled WGS sequence"/>
</dbReference>
<evidence type="ECO:0000313" key="5">
    <source>
        <dbReference type="Proteomes" id="UP001209412"/>
    </source>
</evidence>
<sequence>MSSEAAEQAEELSAWASLWPVECTGAGLFLLLPYQANGERVGRAQCLYDARLDPAEAAHSRVGVQH</sequence>